<dbReference type="SUPFAM" id="SSF52540">
    <property type="entry name" value="P-loop containing nucleoside triphosphate hydrolases"/>
    <property type="match status" value="1"/>
</dbReference>
<evidence type="ECO:0000313" key="2">
    <source>
        <dbReference type="Proteomes" id="UP001596512"/>
    </source>
</evidence>
<organism evidence="1 2">
    <name type="scientific">Actinokineospora soli</name>
    <dbReference type="NCBI Taxonomy" id="1048753"/>
    <lineage>
        <taxon>Bacteria</taxon>
        <taxon>Bacillati</taxon>
        <taxon>Actinomycetota</taxon>
        <taxon>Actinomycetes</taxon>
        <taxon>Pseudonocardiales</taxon>
        <taxon>Pseudonocardiaceae</taxon>
        <taxon>Actinokineospora</taxon>
    </lineage>
</organism>
<gene>
    <name evidence="1" type="ORF">ACFQV2_36605</name>
</gene>
<reference evidence="2" key="1">
    <citation type="journal article" date="2019" name="Int. J. Syst. Evol. Microbiol.">
        <title>The Global Catalogue of Microorganisms (GCM) 10K type strain sequencing project: providing services to taxonomists for standard genome sequencing and annotation.</title>
        <authorList>
            <consortium name="The Broad Institute Genomics Platform"/>
            <consortium name="The Broad Institute Genome Sequencing Center for Infectious Disease"/>
            <person name="Wu L."/>
            <person name="Ma J."/>
        </authorList>
    </citation>
    <scope>NUCLEOTIDE SEQUENCE [LARGE SCALE GENOMIC DNA]</scope>
    <source>
        <strain evidence="2">JCM 17695</strain>
    </source>
</reference>
<name>A0ABW2TW27_9PSEU</name>
<dbReference type="InterPro" id="IPR027417">
    <property type="entry name" value="P-loop_NTPase"/>
</dbReference>
<evidence type="ECO:0000313" key="1">
    <source>
        <dbReference type="EMBL" id="MFC7618095.1"/>
    </source>
</evidence>
<dbReference type="Pfam" id="PF13238">
    <property type="entry name" value="AAA_18"/>
    <property type="match status" value="1"/>
</dbReference>
<dbReference type="EMBL" id="JBHTEY010000004">
    <property type="protein sequence ID" value="MFC7618095.1"/>
    <property type="molecule type" value="Genomic_DNA"/>
</dbReference>
<comment type="caution">
    <text evidence="1">The sequence shown here is derived from an EMBL/GenBank/DDBJ whole genome shotgun (WGS) entry which is preliminary data.</text>
</comment>
<sequence>MICAACGEWADAPSVDGDVLVCVRCGHREPFRRLPVLALTGPSGTGKSTVCKRLIPLLGDEVVVLEQDVLWIGALRDPADDFGAFRQTWLRMIAMLNQSGRPSVLCGTVAPPQFEQRPERALFSGIHYLALVADDEALRARLLARPAWRGWQDEDRIADMLRFNAWVKANAASTDPPMDLLDTTDTPVEETAEAVAAWVREKLAGL</sequence>
<keyword evidence="2" id="KW-1185">Reference proteome</keyword>
<dbReference type="Proteomes" id="UP001596512">
    <property type="component" value="Unassembled WGS sequence"/>
</dbReference>
<protein>
    <submittedName>
        <fullName evidence="1">AAA family ATPase</fullName>
    </submittedName>
</protein>
<proteinExistence type="predicted"/>
<accession>A0ABW2TW27</accession>
<dbReference type="Gene3D" id="3.40.50.300">
    <property type="entry name" value="P-loop containing nucleotide triphosphate hydrolases"/>
    <property type="match status" value="1"/>
</dbReference>